<organism evidence="1 2">
    <name type="scientific">Sparassis crispa</name>
    <dbReference type="NCBI Taxonomy" id="139825"/>
    <lineage>
        <taxon>Eukaryota</taxon>
        <taxon>Fungi</taxon>
        <taxon>Dikarya</taxon>
        <taxon>Basidiomycota</taxon>
        <taxon>Agaricomycotina</taxon>
        <taxon>Agaricomycetes</taxon>
        <taxon>Polyporales</taxon>
        <taxon>Sparassidaceae</taxon>
        <taxon>Sparassis</taxon>
    </lineage>
</organism>
<dbReference type="Proteomes" id="UP000287166">
    <property type="component" value="Unassembled WGS sequence"/>
</dbReference>
<accession>A0A401H248</accession>
<gene>
    <name evidence="1" type="ORF">SCP_1302850</name>
</gene>
<dbReference type="STRING" id="139825.A0A401H248"/>
<dbReference type="GeneID" id="38785386"/>
<keyword evidence="2" id="KW-1185">Reference proteome</keyword>
<dbReference type="PANTHER" id="PTHR33050">
    <property type="entry name" value="REVERSE TRANSCRIPTASE DOMAIN-CONTAINING PROTEIN"/>
    <property type="match status" value="1"/>
</dbReference>
<dbReference type="OrthoDB" id="3255824at2759"/>
<dbReference type="AlphaFoldDB" id="A0A401H248"/>
<dbReference type="RefSeq" id="XP_027619382.1">
    <property type="nucleotide sequence ID" value="XM_027763581.1"/>
</dbReference>
<dbReference type="InParanoid" id="A0A401H248"/>
<reference evidence="1 2" key="1">
    <citation type="journal article" date="2018" name="Sci. Rep.">
        <title>Genome sequence of the cauliflower mushroom Sparassis crispa (Hanabiratake) and its association with beneficial usage.</title>
        <authorList>
            <person name="Kiyama R."/>
            <person name="Furutani Y."/>
            <person name="Kawaguchi K."/>
            <person name="Nakanishi T."/>
        </authorList>
    </citation>
    <scope>NUCLEOTIDE SEQUENCE [LARGE SCALE GENOMIC DNA]</scope>
</reference>
<evidence type="ECO:0000313" key="1">
    <source>
        <dbReference type="EMBL" id="GBE88469.1"/>
    </source>
</evidence>
<proteinExistence type="predicted"/>
<comment type="caution">
    <text evidence="1">The sequence shown here is derived from an EMBL/GenBank/DDBJ whole genome shotgun (WGS) entry which is preliminary data.</text>
</comment>
<evidence type="ECO:0000313" key="2">
    <source>
        <dbReference type="Proteomes" id="UP000287166"/>
    </source>
</evidence>
<dbReference type="InterPro" id="IPR052055">
    <property type="entry name" value="Hepadnavirus_pol/RT"/>
</dbReference>
<dbReference type="EMBL" id="BFAD01000013">
    <property type="protein sequence ID" value="GBE88469.1"/>
    <property type="molecule type" value="Genomic_DNA"/>
</dbReference>
<evidence type="ECO:0008006" key="3">
    <source>
        <dbReference type="Google" id="ProtNLM"/>
    </source>
</evidence>
<name>A0A401H248_9APHY</name>
<protein>
    <recommendedName>
        <fullName evidence="3">Reverse transcriptase domain-containing protein</fullName>
    </recommendedName>
</protein>
<dbReference type="PANTHER" id="PTHR33050:SF7">
    <property type="entry name" value="RIBONUCLEASE H"/>
    <property type="match status" value="1"/>
</dbReference>
<sequence>MYMDHCAAFGTSSTPGIFGHIADAAIKIFRHHGVQDLVKWVDDFVFFHYPVSTNPDGSHVFSYDESLFFSIADHLGWPWSLTKHVPFATTFNYNGFHWHIANRTVKIPEKKKTKYVGKLADWTEGESVTRKECEGIVGMLNHCCLAIPEGCSHLPSFYRLAASFESAKSKYVHHRITAAYLTDVAWWRT</sequence>